<dbReference type="InterPro" id="IPR013196">
    <property type="entry name" value="HTH_11"/>
</dbReference>
<dbReference type="Pfam" id="PF25583">
    <property type="entry name" value="WCX"/>
    <property type="match status" value="1"/>
</dbReference>
<dbReference type="Gene3D" id="1.10.10.10">
    <property type="entry name" value="Winged helix-like DNA-binding domain superfamily/Winged helix DNA-binding domain"/>
    <property type="match status" value="1"/>
</dbReference>
<accession>A0ABM7LKQ8</accession>
<sequence length="333" mass="35762">MLTLLELLQSGGVRTVGELAGRLDVDERTVRRYVRHLIDLEIPVESVRGRYGGYRLARGHRLPPLMLSEDEALAVLLGLTSQAGGTAGETAAAKLRRVLPARLAQRLDAVLSSLSFTATGAAPDFVAPGSSPDSAASRAGGTPHSTASRVASPDGSVLLPLAAAVRDRQPVRLAYADRGERVFHPYGVVVHSGRWYVIGLDPAAGEERTLRLDRISQVRGLTGAFVPPADFDPADRLVAGFATAAYRHEVRLRVQATPAQVRDHFPASVAVIHEEAASWLRVELRAESLDWIPARLAALDHPFVIDHPAELRDLVTALADRLTSSAKRSDASA</sequence>
<feature type="domain" description="HTH deoR-type" evidence="4">
    <location>
        <begin position="1"/>
        <end position="56"/>
    </location>
</feature>
<dbReference type="PROSITE" id="PS52050">
    <property type="entry name" value="WYL"/>
    <property type="match status" value="1"/>
</dbReference>
<evidence type="ECO:0000256" key="2">
    <source>
        <dbReference type="ARBA" id="ARBA00023163"/>
    </source>
</evidence>
<dbReference type="EMBL" id="AP023356">
    <property type="protein sequence ID" value="BCJ39824.1"/>
    <property type="molecule type" value="Genomic_DNA"/>
</dbReference>
<dbReference type="Pfam" id="PF08279">
    <property type="entry name" value="HTH_11"/>
    <property type="match status" value="1"/>
</dbReference>
<reference evidence="5 6" key="1">
    <citation type="submission" date="2020-08" db="EMBL/GenBank/DDBJ databases">
        <title>Whole genome shotgun sequence of Actinoplanes ianthinogenes NBRC 13996.</title>
        <authorList>
            <person name="Komaki H."/>
            <person name="Tamura T."/>
        </authorList>
    </citation>
    <scope>NUCLEOTIDE SEQUENCE [LARGE SCALE GENOMIC DNA]</scope>
    <source>
        <strain evidence="5 6">NBRC 13996</strain>
    </source>
</reference>
<proteinExistence type="predicted"/>
<dbReference type="InterPro" id="IPR036388">
    <property type="entry name" value="WH-like_DNA-bd_sf"/>
</dbReference>
<keyword evidence="6" id="KW-1185">Reference proteome</keyword>
<protein>
    <submittedName>
        <fullName evidence="5">Transcriptional regulator</fullName>
    </submittedName>
</protein>
<evidence type="ECO:0000256" key="3">
    <source>
        <dbReference type="SAM" id="MobiDB-lite"/>
    </source>
</evidence>
<dbReference type="InterPro" id="IPR057727">
    <property type="entry name" value="WCX_dom"/>
</dbReference>
<evidence type="ECO:0000259" key="4">
    <source>
        <dbReference type="PROSITE" id="PS51000"/>
    </source>
</evidence>
<keyword evidence="1" id="KW-0805">Transcription regulation</keyword>
<gene>
    <name evidence="5" type="ORF">Aiant_04810</name>
</gene>
<dbReference type="Pfam" id="PF13280">
    <property type="entry name" value="WYL"/>
    <property type="match status" value="1"/>
</dbReference>
<dbReference type="Proteomes" id="UP000676967">
    <property type="component" value="Chromosome"/>
</dbReference>
<dbReference type="InterPro" id="IPR051534">
    <property type="entry name" value="CBASS_pafABC_assoc_protein"/>
</dbReference>
<dbReference type="InterPro" id="IPR026881">
    <property type="entry name" value="WYL_dom"/>
</dbReference>
<dbReference type="InterPro" id="IPR001034">
    <property type="entry name" value="DeoR_HTH"/>
</dbReference>
<keyword evidence="2" id="KW-0804">Transcription</keyword>
<dbReference type="PROSITE" id="PS51000">
    <property type="entry name" value="HTH_DEOR_2"/>
    <property type="match status" value="1"/>
</dbReference>
<evidence type="ECO:0000313" key="6">
    <source>
        <dbReference type="Proteomes" id="UP000676967"/>
    </source>
</evidence>
<dbReference type="PANTHER" id="PTHR34580:SF3">
    <property type="entry name" value="PROTEIN PAFB"/>
    <property type="match status" value="1"/>
</dbReference>
<feature type="region of interest" description="Disordered" evidence="3">
    <location>
        <begin position="127"/>
        <end position="152"/>
    </location>
</feature>
<dbReference type="InterPro" id="IPR036390">
    <property type="entry name" value="WH_DNA-bd_sf"/>
</dbReference>
<dbReference type="PANTHER" id="PTHR34580">
    <property type="match status" value="1"/>
</dbReference>
<dbReference type="SUPFAM" id="SSF46785">
    <property type="entry name" value="Winged helix' DNA-binding domain"/>
    <property type="match status" value="1"/>
</dbReference>
<name>A0ABM7LKQ8_9ACTN</name>
<evidence type="ECO:0000256" key="1">
    <source>
        <dbReference type="ARBA" id="ARBA00023015"/>
    </source>
</evidence>
<evidence type="ECO:0000313" key="5">
    <source>
        <dbReference type="EMBL" id="BCJ39824.1"/>
    </source>
</evidence>
<organism evidence="5 6">
    <name type="scientific">Actinoplanes ianthinogenes</name>
    <dbReference type="NCBI Taxonomy" id="122358"/>
    <lineage>
        <taxon>Bacteria</taxon>
        <taxon>Bacillati</taxon>
        <taxon>Actinomycetota</taxon>
        <taxon>Actinomycetes</taxon>
        <taxon>Micromonosporales</taxon>
        <taxon>Micromonosporaceae</taxon>
        <taxon>Actinoplanes</taxon>
    </lineage>
</organism>